<dbReference type="eggNOG" id="COG3594">
    <property type="taxonomic scope" value="Bacteria"/>
</dbReference>
<dbReference type="GO" id="GO:0016747">
    <property type="term" value="F:acyltransferase activity, transferring groups other than amino-acyl groups"/>
    <property type="evidence" value="ECO:0007669"/>
    <property type="project" value="InterPro"/>
</dbReference>
<evidence type="ECO:0000256" key="2">
    <source>
        <dbReference type="ARBA" id="ARBA00007400"/>
    </source>
</evidence>
<dbReference type="InterPro" id="IPR002656">
    <property type="entry name" value="Acyl_transf_3_dom"/>
</dbReference>
<keyword evidence="3" id="KW-0812">Transmembrane</keyword>
<dbReference type="HOGENOM" id="CLU_047004_1_0_9"/>
<gene>
    <name evidence="5" type="ORF">BN1048_01878</name>
</gene>
<dbReference type="PANTHER" id="PTHR37312:SF1">
    <property type="entry name" value="MEMBRANE-BOUND ACYLTRANSFERASE YKRP-RELATED"/>
    <property type="match status" value="1"/>
</dbReference>
<accession>A0A078M9F9</accession>
<dbReference type="Proteomes" id="UP000044136">
    <property type="component" value="Unassembled WGS sequence"/>
</dbReference>
<keyword evidence="3" id="KW-1133">Transmembrane helix</keyword>
<dbReference type="InterPro" id="IPR052734">
    <property type="entry name" value="Nod_factor_acetyltransferase"/>
</dbReference>
<dbReference type="AlphaFoldDB" id="A0A078M9F9"/>
<feature type="transmembrane region" description="Helical" evidence="3">
    <location>
        <begin position="130"/>
        <end position="147"/>
    </location>
</feature>
<organism evidence="5 6">
    <name type="scientific">Jeotgalicoccus saudimassiliensis</name>
    <dbReference type="NCBI Taxonomy" id="1461582"/>
    <lineage>
        <taxon>Bacteria</taxon>
        <taxon>Bacillati</taxon>
        <taxon>Bacillota</taxon>
        <taxon>Bacilli</taxon>
        <taxon>Bacillales</taxon>
        <taxon>Staphylococcaceae</taxon>
        <taxon>Jeotgalicoccus</taxon>
    </lineage>
</organism>
<reference evidence="5 6" key="1">
    <citation type="submission" date="2014-07" db="EMBL/GenBank/DDBJ databases">
        <authorList>
            <person name="Urmite Genomes Urmite Genomes"/>
        </authorList>
    </citation>
    <scope>NUCLEOTIDE SEQUENCE [LARGE SCALE GENOMIC DNA]</scope>
    <source>
        <strain evidence="5 6">13MG44_air</strain>
    </source>
</reference>
<evidence type="ECO:0000313" key="6">
    <source>
        <dbReference type="Proteomes" id="UP000044136"/>
    </source>
</evidence>
<keyword evidence="6" id="KW-1185">Reference proteome</keyword>
<keyword evidence="5" id="KW-0012">Acyltransferase</keyword>
<dbReference type="OrthoDB" id="6623990at2"/>
<feature type="transmembrane region" description="Helical" evidence="3">
    <location>
        <begin position="183"/>
        <end position="202"/>
    </location>
</feature>
<evidence type="ECO:0000256" key="1">
    <source>
        <dbReference type="ARBA" id="ARBA00004370"/>
    </source>
</evidence>
<dbReference type="STRING" id="1461582.BN1048_01878"/>
<name>A0A078M9F9_9STAP</name>
<feature type="transmembrane region" description="Helical" evidence="3">
    <location>
        <begin position="39"/>
        <end position="61"/>
    </location>
</feature>
<sequence>MNRMPFFDNARLILIFLVVFGHMIQPFASDSQLINSIYAFIYIFHMPMFIMLAGFFAKGIGEPKYILNLAKKLLLPYLMFQGLYTVLYFLLGRESWYNGILHPQWAMWFLVSLFSWHILLVLFKRIPAMVSVPAAIFLGIAVGYVDLSSFGLSLSRTFAFFPFFLAGYFMTKEHVTLIKTKGLSIAGIIFMIALFTFIYLFINVDVTLDTDWLSGAVAYRRLEAEISGGLMRLIIYILAALLIISMIALIPSGDYGWLTKIGEKTLYVYLLHGFIIQPFREFDILWYNKWYETFWLILLSALVVIVLSSRPVVALTRPLVELKWKQ</sequence>
<comment type="subcellular location">
    <subcellularLocation>
        <location evidence="1">Membrane</location>
    </subcellularLocation>
</comment>
<evidence type="ECO:0000259" key="4">
    <source>
        <dbReference type="Pfam" id="PF01757"/>
    </source>
</evidence>
<feature type="transmembrane region" description="Helical" evidence="3">
    <location>
        <begin position="105"/>
        <end position="123"/>
    </location>
</feature>
<dbReference type="Pfam" id="PF01757">
    <property type="entry name" value="Acyl_transf_3"/>
    <property type="match status" value="1"/>
</dbReference>
<proteinExistence type="inferred from homology"/>
<keyword evidence="5" id="KW-0808">Transferase</keyword>
<feature type="transmembrane region" description="Helical" evidence="3">
    <location>
        <begin position="293"/>
        <end position="316"/>
    </location>
</feature>
<evidence type="ECO:0000256" key="3">
    <source>
        <dbReference type="SAM" id="Phobius"/>
    </source>
</evidence>
<evidence type="ECO:0000313" key="5">
    <source>
        <dbReference type="EMBL" id="CEA02869.1"/>
    </source>
</evidence>
<feature type="transmembrane region" description="Helical" evidence="3">
    <location>
        <begin position="233"/>
        <end position="254"/>
    </location>
</feature>
<keyword evidence="3" id="KW-0472">Membrane</keyword>
<feature type="domain" description="Acyltransferase 3" evidence="4">
    <location>
        <begin position="6"/>
        <end position="307"/>
    </location>
</feature>
<protein>
    <submittedName>
        <fullName evidence="5">Acyltransferase family protein</fullName>
    </submittedName>
</protein>
<dbReference type="PANTHER" id="PTHR37312">
    <property type="entry name" value="MEMBRANE-BOUND ACYLTRANSFERASE YKRP-RELATED"/>
    <property type="match status" value="1"/>
</dbReference>
<dbReference type="EMBL" id="CCSE01000001">
    <property type="protein sequence ID" value="CEA02869.1"/>
    <property type="molecule type" value="Genomic_DNA"/>
</dbReference>
<feature type="transmembrane region" description="Helical" evidence="3">
    <location>
        <begin position="73"/>
        <end position="93"/>
    </location>
</feature>
<dbReference type="RefSeq" id="WP_035811702.1">
    <property type="nucleotide sequence ID" value="NZ_CCSE01000001.1"/>
</dbReference>
<comment type="similarity">
    <text evidence="2">Belongs to the acyltransferase 3 family.</text>
</comment>